<evidence type="ECO:0000313" key="1">
    <source>
        <dbReference type="EMBL" id="RYR58596.1"/>
    </source>
</evidence>
<sequence length="254" mass="29200">MVHTWDPCDENSLNTVREIDSTSHIACDPEPNQAHVNKDYLHIGYYDERSKKHYNTSAPKYTACCRGGQVQIRQLQQALKVLYDLLYGNGVKSKHFHETIRAYDSMFQFTSMGTKIDHKINCSWGPPTFILCGKNYHLMGITLYHQKTTMLNSHSSMSGEEKNNIHKDIIKDLKDMLYEDNVLIKAFRMVMESMAADSTCNRDGRRYNLPTTNEVVALMVGDFDIDRTDCDIVVEIKEGRLQCINQFNPVYLGL</sequence>
<proteinExistence type="predicted"/>
<gene>
    <name evidence="1" type="ORF">Ahy_A05g024448</name>
</gene>
<reference evidence="1 2" key="1">
    <citation type="submission" date="2019-01" db="EMBL/GenBank/DDBJ databases">
        <title>Sequencing of cultivated peanut Arachis hypogaea provides insights into genome evolution and oil improvement.</title>
        <authorList>
            <person name="Chen X."/>
        </authorList>
    </citation>
    <scope>NUCLEOTIDE SEQUENCE [LARGE SCALE GENOMIC DNA]</scope>
    <source>
        <strain evidence="2">cv. Fuhuasheng</strain>
        <tissue evidence="1">Leaves</tissue>
    </source>
</reference>
<dbReference type="Proteomes" id="UP000289738">
    <property type="component" value="Chromosome A05"/>
</dbReference>
<dbReference type="EMBL" id="SDMP01000005">
    <property type="protein sequence ID" value="RYR58596.1"/>
    <property type="molecule type" value="Genomic_DNA"/>
</dbReference>
<evidence type="ECO:0000313" key="2">
    <source>
        <dbReference type="Proteomes" id="UP000289738"/>
    </source>
</evidence>
<evidence type="ECO:0008006" key="3">
    <source>
        <dbReference type="Google" id="ProtNLM"/>
    </source>
</evidence>
<organism evidence="1 2">
    <name type="scientific">Arachis hypogaea</name>
    <name type="common">Peanut</name>
    <dbReference type="NCBI Taxonomy" id="3818"/>
    <lineage>
        <taxon>Eukaryota</taxon>
        <taxon>Viridiplantae</taxon>
        <taxon>Streptophyta</taxon>
        <taxon>Embryophyta</taxon>
        <taxon>Tracheophyta</taxon>
        <taxon>Spermatophyta</taxon>
        <taxon>Magnoliopsida</taxon>
        <taxon>eudicotyledons</taxon>
        <taxon>Gunneridae</taxon>
        <taxon>Pentapetalae</taxon>
        <taxon>rosids</taxon>
        <taxon>fabids</taxon>
        <taxon>Fabales</taxon>
        <taxon>Fabaceae</taxon>
        <taxon>Papilionoideae</taxon>
        <taxon>50 kb inversion clade</taxon>
        <taxon>dalbergioids sensu lato</taxon>
        <taxon>Dalbergieae</taxon>
        <taxon>Pterocarpus clade</taxon>
        <taxon>Arachis</taxon>
    </lineage>
</organism>
<comment type="caution">
    <text evidence="1">The sequence shown here is derived from an EMBL/GenBank/DDBJ whole genome shotgun (WGS) entry which is preliminary data.</text>
</comment>
<protein>
    <recommendedName>
        <fullName evidence="3">Helitron helicase-like domain-containing protein</fullName>
    </recommendedName>
</protein>
<name>A0A445D5U8_ARAHY</name>
<dbReference type="STRING" id="3818.A0A445D5U8"/>
<accession>A0A445D5U8</accession>
<dbReference type="AlphaFoldDB" id="A0A445D5U8"/>
<dbReference type="PANTHER" id="PTHR45786:SF74">
    <property type="entry name" value="ATP-DEPENDENT DNA HELICASE"/>
    <property type="match status" value="1"/>
</dbReference>
<keyword evidence="2" id="KW-1185">Reference proteome</keyword>
<dbReference type="PANTHER" id="PTHR45786">
    <property type="entry name" value="DNA BINDING PROTEIN-LIKE"/>
    <property type="match status" value="1"/>
</dbReference>